<keyword evidence="6" id="KW-0479">Metal-binding</keyword>
<sequence>MTPTSTPLPPHAPARAHAPAQAPINAAGHAPVHATAQAPVHAPGHAPVADENPGTPNGTPVPVGLRLTGRRVVCVGGGPVSARRTRALLDGGAEVHVVAPELCEDLAEHARAGRVTWHSRGYEPADLDGAWFVHTATGDRATDSRVAADAEQRRVWCVDATDAAASSAWFPAVARVDDVSVAVTAGGDPRRAARLRDAVATALDTGSLPLRRHRPGPGRVDLVGGGPGDPGLLTTRARRLLAQADVVVHDTLAPTSVLDELDPDVELVDVGKTAGHHPVPQHEINLFLVEHARRGRRVVRLKGGDPFVLGRGGEELLACREAGVTVAVTPGVTSAVSVPAALGIPVTHRGVSRSFTVLSAHEDLRAGQVPTEGTLVLLMGVSGLAATADRLVALGWSATTPAAVLEDGFGERQRRVVGTLADIAGRAEQAGVRPPGIVVVGEVVALAPAMQPDPVVLVAHGSRDPRSRAVTDGLAAALGERLGTEVVVSQLDHAGPRPQEAVDALAARGHRTVRVQPLLFTPAYHVTVDLPEALASCAATADGADVHVQGPLVGHPALLDALDRRLAETDLPDGVRPTALVMASAGTSSAPARAELEQTAAAWGERHGLPAVSAYASAAEPTPGQAVAALVAQGHSVAVGGLFVGPGYLPDKARAQALAAGAVVVAEPVGVAPELVQVLADRCAAPVGPAPHTGPSAA</sequence>
<evidence type="ECO:0000256" key="9">
    <source>
        <dbReference type="ARBA" id="ARBA00023239"/>
    </source>
</evidence>
<dbReference type="CDD" id="cd11642">
    <property type="entry name" value="SUMT"/>
    <property type="match status" value="1"/>
</dbReference>
<dbReference type="InterPro" id="IPR050161">
    <property type="entry name" value="Siro_Cobalamin_biosynth"/>
</dbReference>
<feature type="region of interest" description="Disordered" evidence="13">
    <location>
        <begin position="207"/>
        <end position="228"/>
    </location>
</feature>
<dbReference type="NCBIfam" id="TIGR01470">
    <property type="entry name" value="cysG_Nterm"/>
    <property type="match status" value="1"/>
</dbReference>
<keyword evidence="16" id="KW-1185">Reference proteome</keyword>
<dbReference type="InterPro" id="IPR014777">
    <property type="entry name" value="4pyrrole_Mease_sub1"/>
</dbReference>
<feature type="domain" description="Tetrapyrrole methylase" evidence="14">
    <location>
        <begin position="222"/>
        <end position="423"/>
    </location>
</feature>
<dbReference type="Gene3D" id="3.40.50.1400">
    <property type="match status" value="2"/>
</dbReference>
<organism evidence="15 16">
    <name type="scientific">Aquipuribacter hungaricus</name>
    <dbReference type="NCBI Taxonomy" id="545624"/>
    <lineage>
        <taxon>Bacteria</taxon>
        <taxon>Bacillati</taxon>
        <taxon>Actinomycetota</taxon>
        <taxon>Actinomycetes</taxon>
        <taxon>Micrococcales</taxon>
        <taxon>Intrasporangiaceae</taxon>
        <taxon>Aquipuribacter</taxon>
    </lineage>
</organism>
<feature type="compositionally biased region" description="Pro residues" evidence="13">
    <location>
        <begin position="1"/>
        <end position="12"/>
    </location>
</feature>
<keyword evidence="5" id="KW-0949">S-adenosyl-L-methionine</keyword>
<dbReference type="Pfam" id="PF01903">
    <property type="entry name" value="CbiX"/>
    <property type="match status" value="2"/>
</dbReference>
<dbReference type="Proteomes" id="UP001595685">
    <property type="component" value="Unassembled WGS sequence"/>
</dbReference>
<dbReference type="InterPro" id="IPR000878">
    <property type="entry name" value="4pyrrol_Mease"/>
</dbReference>
<dbReference type="NCBIfam" id="NF004790">
    <property type="entry name" value="PRK06136.1"/>
    <property type="match status" value="1"/>
</dbReference>
<evidence type="ECO:0000256" key="8">
    <source>
        <dbReference type="ARBA" id="ARBA00023027"/>
    </source>
</evidence>
<dbReference type="GO" id="GO:0004851">
    <property type="term" value="F:uroporphyrin-III C-methyltransferase activity"/>
    <property type="evidence" value="ECO:0007669"/>
    <property type="project" value="UniProtKB-EC"/>
</dbReference>
<dbReference type="RefSeq" id="WP_340291933.1">
    <property type="nucleotide sequence ID" value="NZ_JBBEOI010000054.1"/>
</dbReference>
<gene>
    <name evidence="15" type="primary">cobA</name>
    <name evidence="15" type="ORF">ACFOLH_13955</name>
</gene>
<evidence type="ECO:0000256" key="3">
    <source>
        <dbReference type="ARBA" id="ARBA00022603"/>
    </source>
</evidence>
<dbReference type="NCBIfam" id="TIGR01469">
    <property type="entry name" value="cobA_cysG_Cterm"/>
    <property type="match status" value="1"/>
</dbReference>
<dbReference type="SUPFAM" id="SSF53800">
    <property type="entry name" value="Chelatase"/>
    <property type="match status" value="1"/>
</dbReference>
<evidence type="ECO:0000256" key="5">
    <source>
        <dbReference type="ARBA" id="ARBA00022691"/>
    </source>
</evidence>
<evidence type="ECO:0000256" key="4">
    <source>
        <dbReference type="ARBA" id="ARBA00022679"/>
    </source>
</evidence>
<evidence type="ECO:0000256" key="7">
    <source>
        <dbReference type="ARBA" id="ARBA00023002"/>
    </source>
</evidence>
<dbReference type="InterPro" id="IPR002762">
    <property type="entry name" value="CbiX-like"/>
</dbReference>
<name>A0ABV7WHV4_9MICO</name>
<dbReference type="Gene3D" id="3.30.950.10">
    <property type="entry name" value="Methyltransferase, Cobalt-precorrin-4 Transmethylase, Domain 2"/>
    <property type="match status" value="1"/>
</dbReference>
<dbReference type="InterPro" id="IPR006367">
    <property type="entry name" value="Sirohaem_synthase_N"/>
</dbReference>
<accession>A0ABV7WHV4</accession>
<proteinExistence type="predicted"/>
<feature type="region of interest" description="Disordered" evidence="13">
    <location>
        <begin position="36"/>
        <end position="64"/>
    </location>
</feature>
<dbReference type="SUPFAM" id="SSF53790">
    <property type="entry name" value="Tetrapyrrole methylase"/>
    <property type="match status" value="1"/>
</dbReference>
<dbReference type="EC" id="2.1.1.107" evidence="15"/>
<keyword evidence="3 15" id="KW-0489">Methyltransferase</keyword>
<dbReference type="EMBL" id="JBHRWW010000010">
    <property type="protein sequence ID" value="MFC3689450.1"/>
    <property type="molecule type" value="Genomic_DNA"/>
</dbReference>
<evidence type="ECO:0000256" key="10">
    <source>
        <dbReference type="ARBA" id="ARBA00023244"/>
    </source>
</evidence>
<comment type="pathway">
    <text evidence="1">Porphyrin-containing compound metabolism; siroheme biosynthesis; sirohydrochlorin from precorrin-2: step 1/1.</text>
</comment>
<dbReference type="PANTHER" id="PTHR45790">
    <property type="entry name" value="SIROHEME SYNTHASE-RELATED"/>
    <property type="match status" value="1"/>
</dbReference>
<keyword evidence="4 15" id="KW-0808">Transferase</keyword>
<comment type="caution">
    <text evidence="15">The sequence shown here is derived from an EMBL/GenBank/DDBJ whole genome shotgun (WGS) entry which is preliminary data.</text>
</comment>
<reference evidence="16" key="1">
    <citation type="journal article" date="2019" name="Int. J. Syst. Evol. Microbiol.">
        <title>The Global Catalogue of Microorganisms (GCM) 10K type strain sequencing project: providing services to taxonomists for standard genome sequencing and annotation.</title>
        <authorList>
            <consortium name="The Broad Institute Genomics Platform"/>
            <consortium name="The Broad Institute Genome Sequencing Center for Infectious Disease"/>
            <person name="Wu L."/>
            <person name="Ma J."/>
        </authorList>
    </citation>
    <scope>NUCLEOTIDE SEQUENCE [LARGE SCALE GENOMIC DNA]</scope>
    <source>
        <strain evidence="16">NCAIM B.02333</strain>
    </source>
</reference>
<evidence type="ECO:0000313" key="15">
    <source>
        <dbReference type="EMBL" id="MFC3689450.1"/>
    </source>
</evidence>
<evidence type="ECO:0000256" key="2">
    <source>
        <dbReference type="ARBA" id="ARBA00022573"/>
    </source>
</evidence>
<keyword evidence="8" id="KW-0520">NAD</keyword>
<dbReference type="InterPro" id="IPR035996">
    <property type="entry name" value="4pyrrol_Methylase_sf"/>
</dbReference>
<dbReference type="InterPro" id="IPR006366">
    <property type="entry name" value="CobA/CysG_C"/>
</dbReference>
<dbReference type="Gene3D" id="3.40.1010.10">
    <property type="entry name" value="Cobalt-precorrin-4 Transmethylase, Domain 1"/>
    <property type="match status" value="1"/>
</dbReference>
<evidence type="ECO:0000256" key="6">
    <source>
        <dbReference type="ARBA" id="ARBA00022723"/>
    </source>
</evidence>
<dbReference type="Pfam" id="PF00590">
    <property type="entry name" value="TP_methylase"/>
    <property type="match status" value="1"/>
</dbReference>
<keyword evidence="2" id="KW-0169">Cobalamin biosynthesis</keyword>
<keyword evidence="9" id="KW-0456">Lyase</keyword>
<keyword evidence="10" id="KW-0627">Porphyrin biosynthesis</keyword>
<comment type="catalytic activity">
    <reaction evidence="12">
        <text>precorrin-2 + NAD(+) = sirohydrochlorin + NADH + 2 H(+)</text>
        <dbReference type="Rhea" id="RHEA:15613"/>
        <dbReference type="ChEBI" id="CHEBI:15378"/>
        <dbReference type="ChEBI" id="CHEBI:57540"/>
        <dbReference type="ChEBI" id="CHEBI:57945"/>
        <dbReference type="ChEBI" id="CHEBI:58351"/>
        <dbReference type="ChEBI" id="CHEBI:58827"/>
        <dbReference type="EC" id="1.3.1.76"/>
    </reaction>
</comment>
<dbReference type="SUPFAM" id="SSF51735">
    <property type="entry name" value="NAD(P)-binding Rossmann-fold domains"/>
    <property type="match status" value="1"/>
</dbReference>
<evidence type="ECO:0000256" key="11">
    <source>
        <dbReference type="ARBA" id="ARBA00023268"/>
    </source>
</evidence>
<dbReference type="PANTHER" id="PTHR45790:SF3">
    <property type="entry name" value="S-ADENOSYL-L-METHIONINE-DEPENDENT UROPORPHYRINOGEN III METHYLTRANSFERASE, CHLOROPLASTIC"/>
    <property type="match status" value="1"/>
</dbReference>
<dbReference type="Gene3D" id="3.40.50.720">
    <property type="entry name" value="NAD(P)-binding Rossmann-like Domain"/>
    <property type="match status" value="1"/>
</dbReference>
<evidence type="ECO:0000256" key="12">
    <source>
        <dbReference type="ARBA" id="ARBA00047561"/>
    </source>
</evidence>
<keyword evidence="7" id="KW-0560">Oxidoreductase</keyword>
<dbReference type="InterPro" id="IPR014776">
    <property type="entry name" value="4pyrrole_Mease_sub2"/>
</dbReference>
<protein>
    <submittedName>
        <fullName evidence="15">Uroporphyrinogen-III C-methyltransferase</fullName>
        <ecNumber evidence="15">2.1.1.107</ecNumber>
    </submittedName>
</protein>
<evidence type="ECO:0000259" key="14">
    <source>
        <dbReference type="Pfam" id="PF00590"/>
    </source>
</evidence>
<keyword evidence="11" id="KW-0511">Multifunctional enzyme</keyword>
<dbReference type="InterPro" id="IPR036291">
    <property type="entry name" value="NAD(P)-bd_dom_sf"/>
</dbReference>
<dbReference type="CDD" id="cd03416">
    <property type="entry name" value="CbiX_SirB_N"/>
    <property type="match status" value="1"/>
</dbReference>
<evidence type="ECO:0000256" key="13">
    <source>
        <dbReference type="SAM" id="MobiDB-lite"/>
    </source>
</evidence>
<dbReference type="Pfam" id="PF13241">
    <property type="entry name" value="NAD_binding_7"/>
    <property type="match status" value="1"/>
</dbReference>
<evidence type="ECO:0000313" key="16">
    <source>
        <dbReference type="Proteomes" id="UP001595685"/>
    </source>
</evidence>
<dbReference type="GO" id="GO:0032259">
    <property type="term" value="P:methylation"/>
    <property type="evidence" value="ECO:0007669"/>
    <property type="project" value="UniProtKB-KW"/>
</dbReference>
<evidence type="ECO:0000256" key="1">
    <source>
        <dbReference type="ARBA" id="ARBA00005010"/>
    </source>
</evidence>
<feature type="region of interest" description="Disordered" evidence="13">
    <location>
        <begin position="1"/>
        <end position="20"/>
    </location>
</feature>